<accession>A0A1U7IAS3</accession>
<dbReference type="GO" id="GO:0006790">
    <property type="term" value="P:sulfur compound metabolic process"/>
    <property type="evidence" value="ECO:0007669"/>
    <property type="project" value="TreeGrafter"/>
</dbReference>
<sequence length="273" mass="31714">MTYFFVGGSQRAGTTLLQSIICSDDTTNPLLQEAMYFRSIISTYQLGKTILTTKLKDYFTNLEELRNFNATWAKAFLEHTLHRYAPIKHLVLKEPHLTMLFPEIYELVSDTKFLIIVRDPRDTIASMIEVGARLASQGYQDIFTTMFTTRDIKQLCNHYKSFYAPSIHYQVPDFQNQLLYIKYELLVSNPESEIDRLKSFTGLTLNKFNQTATWQNSQIDFSATSPDYNPWYTELYGKAISATQVNRYHQILTETEIFTIEQECADALQIFGY</sequence>
<evidence type="ECO:0008006" key="3">
    <source>
        <dbReference type="Google" id="ProtNLM"/>
    </source>
</evidence>
<dbReference type="OrthoDB" id="536969at2"/>
<dbReference type="RefSeq" id="WP_073595745.1">
    <property type="nucleotide sequence ID" value="NZ_MRCE01000027.1"/>
</dbReference>
<dbReference type="Pfam" id="PF13469">
    <property type="entry name" value="Sulfotransfer_3"/>
    <property type="match status" value="1"/>
</dbReference>
<reference evidence="1 2" key="1">
    <citation type="submission" date="2016-11" db="EMBL/GenBank/DDBJ databases">
        <title>Draft Genome Sequences of Nine Cyanobacterial Strains from Diverse Habitats.</title>
        <authorList>
            <person name="Zhu T."/>
            <person name="Hou S."/>
            <person name="Lu X."/>
            <person name="Hess W.R."/>
        </authorList>
    </citation>
    <scope>NUCLEOTIDE SEQUENCE [LARGE SCALE GENOMIC DNA]</scope>
    <source>
        <strain evidence="1 2">IAM M-71</strain>
    </source>
</reference>
<dbReference type="InterPro" id="IPR027417">
    <property type="entry name" value="P-loop_NTPase"/>
</dbReference>
<dbReference type="GO" id="GO:0001517">
    <property type="term" value="F:N-acetylglucosamine 6-O-sulfotransferase activity"/>
    <property type="evidence" value="ECO:0007669"/>
    <property type="project" value="TreeGrafter"/>
</dbReference>
<gene>
    <name evidence="1" type="ORF">NIES2119_22545</name>
</gene>
<protein>
    <recommendedName>
        <fullName evidence="3">Sulfotransferase</fullName>
    </recommendedName>
</protein>
<dbReference type="InterPro" id="IPR051135">
    <property type="entry name" value="Gal/GlcNAc/GalNAc_ST"/>
</dbReference>
<dbReference type="PANTHER" id="PTHR10704:SF44">
    <property type="entry name" value="LD35051P-RELATED"/>
    <property type="match status" value="1"/>
</dbReference>
<dbReference type="Proteomes" id="UP000185860">
    <property type="component" value="Unassembled WGS sequence"/>
</dbReference>
<evidence type="ECO:0000313" key="1">
    <source>
        <dbReference type="EMBL" id="OKH33703.1"/>
    </source>
</evidence>
<dbReference type="PANTHER" id="PTHR10704">
    <property type="entry name" value="CARBOHYDRATE SULFOTRANSFERASE"/>
    <property type="match status" value="1"/>
</dbReference>
<dbReference type="GO" id="GO:0006044">
    <property type="term" value="P:N-acetylglucosamine metabolic process"/>
    <property type="evidence" value="ECO:0007669"/>
    <property type="project" value="TreeGrafter"/>
</dbReference>
<comment type="caution">
    <text evidence="1">The sequence shown here is derived from an EMBL/GenBank/DDBJ whole genome shotgun (WGS) entry which is preliminary data.</text>
</comment>
<dbReference type="Gene3D" id="3.40.50.300">
    <property type="entry name" value="P-loop containing nucleotide triphosphate hydrolases"/>
    <property type="match status" value="1"/>
</dbReference>
<dbReference type="SUPFAM" id="SSF52540">
    <property type="entry name" value="P-loop containing nucleoside triphosphate hydrolases"/>
    <property type="match status" value="1"/>
</dbReference>
<dbReference type="AlphaFoldDB" id="A0A1U7IAS3"/>
<evidence type="ECO:0000313" key="2">
    <source>
        <dbReference type="Proteomes" id="UP000185860"/>
    </source>
</evidence>
<dbReference type="EMBL" id="MRCE01000027">
    <property type="protein sequence ID" value="OKH33703.1"/>
    <property type="molecule type" value="Genomic_DNA"/>
</dbReference>
<proteinExistence type="predicted"/>
<name>A0A1U7IAS3_9CYAN</name>
<organism evidence="1 2">
    <name type="scientific">[Phormidium ambiguum] IAM M-71</name>
    <dbReference type="NCBI Taxonomy" id="454136"/>
    <lineage>
        <taxon>Bacteria</taxon>
        <taxon>Bacillati</taxon>
        <taxon>Cyanobacteriota</taxon>
        <taxon>Cyanophyceae</taxon>
        <taxon>Oscillatoriophycideae</taxon>
        <taxon>Aerosakkonematales</taxon>
        <taxon>Aerosakkonemataceae</taxon>
        <taxon>Floridanema</taxon>
    </lineage>
</organism>